<evidence type="ECO:0000313" key="1">
    <source>
        <dbReference type="EMBL" id="KAJ7566507.1"/>
    </source>
</evidence>
<protein>
    <submittedName>
        <fullName evidence="1">Uncharacterized protein</fullName>
    </submittedName>
</protein>
<keyword evidence="2" id="KW-1185">Reference proteome</keyword>
<dbReference type="Proteomes" id="UP001162992">
    <property type="component" value="Chromosome 2"/>
</dbReference>
<gene>
    <name evidence="1" type="ORF">O6H91_02G106400</name>
</gene>
<comment type="caution">
    <text evidence="1">The sequence shown here is derived from an EMBL/GenBank/DDBJ whole genome shotgun (WGS) entry which is preliminary data.</text>
</comment>
<accession>A0ACC2EJH0</accession>
<sequence length="606" mass="63654">MAVNAMFVRGTAVAPSGAVPRFGVSSASMNKSHGIVGSFQGRNQLLGKVPPFNIRSKGCGRLVVRADAKEIVFDQKSRAALQAGIDKLADAVGVTLGPRGRNVVLDEFGTPKVINDGVTIARAIELPDNAENAGAALIREVASRTNDSAGDGTTTASVLAREIIKLGLLNVTSGANPVAVKKGIDKTVTALVEELKKKSRPVKGREDIKAIATISSGNDELVGAMIADAIDKVGPDGVLSIESSSSFETSVTVEEGMEIDRGYISPQFVTNQEKSTVEFENAKVLVTDQKLTTIKDILPVLEKITQIRAPLLIIAEDVSGEALATLVVNKLRGVLNAAAIKAPGFGERRKALLQDIAILTGAEYLASDLGLKVENAEVEQFGAARKITITNNSTTIIADAATKDEIQARIAQIKKELAETDSTYDSEKLSERIAKLSGGVAVIKVGAATEAELEDRKLRVEDAKNATFAAIEEGVVPGGGAAMVHLSSLVPSIKDTIQDPEEKLGADIIQKALLAPAELIASNAGVEGAVIVEKILESDWEIGYNAMSDKFENLLESGVIDPAKVTRCALQNAASVSGMVLTTQAIVVEKPKKQKSAVPSVPGMSI</sequence>
<organism evidence="1 2">
    <name type="scientific">Diphasiastrum complanatum</name>
    <name type="common">Issler's clubmoss</name>
    <name type="synonym">Lycopodium complanatum</name>
    <dbReference type="NCBI Taxonomy" id="34168"/>
    <lineage>
        <taxon>Eukaryota</taxon>
        <taxon>Viridiplantae</taxon>
        <taxon>Streptophyta</taxon>
        <taxon>Embryophyta</taxon>
        <taxon>Tracheophyta</taxon>
        <taxon>Lycopodiopsida</taxon>
        <taxon>Lycopodiales</taxon>
        <taxon>Lycopodiaceae</taxon>
        <taxon>Lycopodioideae</taxon>
        <taxon>Diphasiastrum</taxon>
    </lineage>
</organism>
<reference evidence="2" key="1">
    <citation type="journal article" date="2024" name="Proc. Natl. Acad. Sci. U.S.A.">
        <title>Extraordinary preservation of gene collinearity over three hundred million years revealed in homosporous lycophytes.</title>
        <authorList>
            <person name="Li C."/>
            <person name="Wickell D."/>
            <person name="Kuo L.Y."/>
            <person name="Chen X."/>
            <person name="Nie B."/>
            <person name="Liao X."/>
            <person name="Peng D."/>
            <person name="Ji J."/>
            <person name="Jenkins J."/>
            <person name="Williams M."/>
            <person name="Shu S."/>
            <person name="Plott C."/>
            <person name="Barry K."/>
            <person name="Rajasekar S."/>
            <person name="Grimwood J."/>
            <person name="Han X."/>
            <person name="Sun S."/>
            <person name="Hou Z."/>
            <person name="He W."/>
            <person name="Dai G."/>
            <person name="Sun C."/>
            <person name="Schmutz J."/>
            <person name="Leebens-Mack J.H."/>
            <person name="Li F.W."/>
            <person name="Wang L."/>
        </authorList>
    </citation>
    <scope>NUCLEOTIDE SEQUENCE [LARGE SCALE GENOMIC DNA]</scope>
    <source>
        <strain evidence="2">cv. PW_Plant_1</strain>
    </source>
</reference>
<proteinExistence type="predicted"/>
<dbReference type="EMBL" id="CM055093">
    <property type="protein sequence ID" value="KAJ7566507.1"/>
    <property type="molecule type" value="Genomic_DNA"/>
</dbReference>
<evidence type="ECO:0000313" key="2">
    <source>
        <dbReference type="Proteomes" id="UP001162992"/>
    </source>
</evidence>
<name>A0ACC2EJH0_DIPCM</name>